<evidence type="ECO:0000256" key="2">
    <source>
        <dbReference type="SAM" id="Phobius"/>
    </source>
</evidence>
<sequence>MAHRLPDGAGRERACVRYVPRGTLFNYIYILTLVILFGRVNHTLKGGGQPSRNLNGRGRGYEKDWKKID</sequence>
<protein>
    <submittedName>
        <fullName evidence="3">Uncharacterized protein</fullName>
    </submittedName>
</protein>
<evidence type="ECO:0000313" key="4">
    <source>
        <dbReference type="Proteomes" id="UP000425960"/>
    </source>
</evidence>
<dbReference type="EMBL" id="AP021877">
    <property type="protein sequence ID" value="BBO86737.1"/>
    <property type="molecule type" value="Genomic_DNA"/>
</dbReference>
<keyword evidence="3" id="KW-0614">Plasmid</keyword>
<accession>A0A5K8A2L4</accession>
<evidence type="ECO:0000313" key="3">
    <source>
        <dbReference type="EMBL" id="BBO86737.1"/>
    </source>
</evidence>
<keyword evidence="2" id="KW-1133">Transmembrane helix</keyword>
<gene>
    <name evidence="3" type="ORF">DSCO28_73030</name>
</gene>
<dbReference type="KEGG" id="dov:DSCO28_73030"/>
<dbReference type="Proteomes" id="UP000425960">
    <property type="component" value="Plasmid Do28_1"/>
</dbReference>
<organism evidence="3 4">
    <name type="scientific">Desulfosarcina ovata subsp. sediminis</name>
    <dbReference type="NCBI Taxonomy" id="885957"/>
    <lineage>
        <taxon>Bacteria</taxon>
        <taxon>Pseudomonadati</taxon>
        <taxon>Thermodesulfobacteriota</taxon>
        <taxon>Desulfobacteria</taxon>
        <taxon>Desulfobacterales</taxon>
        <taxon>Desulfosarcinaceae</taxon>
        <taxon>Desulfosarcina</taxon>
    </lineage>
</organism>
<evidence type="ECO:0000256" key="1">
    <source>
        <dbReference type="SAM" id="MobiDB-lite"/>
    </source>
</evidence>
<geneLocation type="plasmid" evidence="4">
    <name>do28_1 dna</name>
</geneLocation>
<proteinExistence type="predicted"/>
<feature type="region of interest" description="Disordered" evidence="1">
    <location>
        <begin position="45"/>
        <end position="69"/>
    </location>
</feature>
<feature type="transmembrane region" description="Helical" evidence="2">
    <location>
        <begin position="24"/>
        <end position="42"/>
    </location>
</feature>
<keyword evidence="2" id="KW-0472">Membrane</keyword>
<name>A0A5K8A2L4_9BACT</name>
<feature type="compositionally biased region" description="Basic and acidic residues" evidence="1">
    <location>
        <begin position="59"/>
        <end position="69"/>
    </location>
</feature>
<keyword evidence="2" id="KW-0812">Transmembrane</keyword>
<reference evidence="3 4" key="1">
    <citation type="submission" date="2019-11" db="EMBL/GenBank/DDBJ databases">
        <title>Comparative genomics of hydrocarbon-degrading Desulfosarcina strains.</title>
        <authorList>
            <person name="Watanabe M."/>
            <person name="Kojima H."/>
            <person name="Fukui M."/>
        </authorList>
    </citation>
    <scope>NUCLEOTIDE SEQUENCE [LARGE SCALE GENOMIC DNA]</scope>
    <source>
        <strain evidence="3 4">28bB2T</strain>
        <plasmid evidence="4">do28_1 dna</plasmid>
    </source>
</reference>
<dbReference type="AlphaFoldDB" id="A0A5K8A2L4"/>